<evidence type="ECO:0000256" key="1">
    <source>
        <dbReference type="SAM" id="MobiDB-lite"/>
    </source>
</evidence>
<gene>
    <name evidence="2" type="ORF">ACFPFO_19150</name>
</gene>
<feature type="region of interest" description="Disordered" evidence="1">
    <location>
        <begin position="25"/>
        <end position="44"/>
    </location>
</feature>
<evidence type="ECO:0000313" key="3">
    <source>
        <dbReference type="Proteomes" id="UP001595925"/>
    </source>
</evidence>
<reference evidence="2 3" key="1">
    <citation type="journal article" date="2019" name="Int. J. Syst. Evol. Microbiol.">
        <title>The Global Catalogue of Microorganisms (GCM) 10K type strain sequencing project: providing services to taxonomists for standard genome sequencing and annotation.</title>
        <authorList>
            <consortium name="The Broad Institute Genomics Platform"/>
            <consortium name="The Broad Institute Genome Sequencing Center for Infectious Disease"/>
            <person name="Wu L."/>
            <person name="Ma J."/>
        </authorList>
    </citation>
    <scope>NUCLEOTIDE SEQUENCE [LARGE SCALE GENOMIC DNA]</scope>
    <source>
        <strain evidence="2 3">CGMCC 1.15824</strain>
    </source>
</reference>
<dbReference type="PROSITE" id="PS51257">
    <property type="entry name" value="PROKAR_LIPOPROTEIN"/>
    <property type="match status" value="1"/>
</dbReference>
<dbReference type="SUPFAM" id="SSF51445">
    <property type="entry name" value="(Trans)glycosidases"/>
    <property type="match status" value="1"/>
</dbReference>
<sequence length="752" mass="84068">MDRRRYLGAIGAAAVASTAGCLGRDSLPEPQDIESRVTSGSFRTRREGEEWRDLPVHGVNLGMAKPGRFPGEAAITKAEYARWLEGISEMNANVIRMYTLHPPGFYEALAEHNEEREEPLFVLHGNWIAEPALAEAGDAFDDSVVEIHRQGIEEIVDAVHGDLSVSERVGQADGTYRADVSPYVLGYVIGIEWPPEVIEETDDANEGIGDYDGEYVRTEDATPFEHWLAKRLDEVTAYEDEQYDETRPLSFTNWPTADHLEHPAEPLEEEDLVSVTANHHRTTDAFDRGLFATYHVYPYYPDFLNYEEEYVEYVAEDGERSSYRGYLEDLVDANDHPVLVGEFGVPASRGKTHSHVYGFDQGGHTERQQGEMNVELYEHIVGADTLGGLVFTWQDEWFKRTWNTMDYMNPDRRPFWSDVQTCEQMFGVLGFDPGDEPGFTLSGSPDEWDAATRLDDDPGPSPLVALEDGHDGARTLTGLEAGADERYLHLRVSFDDLADLDWNRANTLLALDLAPGQGNTSLPFETGLGTDRGVDFVVHLAGPGSSRVVVDSYYDVFYYLYAELLESIPTVEYAGERDSGEFHPIELALNRELRIPSQDRTIGFESHETGRLRFGNGDPESPEYDSLSDVHVAPAEDTIEVRLPWLLINLRDPSRHETVADLWEDGIEGRTADGVSVAAATFAPEDPDAEPELSAGDGEATVTDAIGDLSGSRLEFGPESTFEWEGWEEPSYHERRKESYEVIREAFAGANR</sequence>
<organism evidence="2 3">
    <name type="scientific">Saliphagus infecundisoli</name>
    <dbReference type="NCBI Taxonomy" id="1849069"/>
    <lineage>
        <taxon>Archaea</taxon>
        <taxon>Methanobacteriati</taxon>
        <taxon>Methanobacteriota</taxon>
        <taxon>Stenosarchaea group</taxon>
        <taxon>Halobacteria</taxon>
        <taxon>Halobacteriales</taxon>
        <taxon>Natrialbaceae</taxon>
        <taxon>Saliphagus</taxon>
    </lineage>
</organism>
<dbReference type="Gene3D" id="3.20.20.80">
    <property type="entry name" value="Glycosidases"/>
    <property type="match status" value="1"/>
</dbReference>
<dbReference type="RefSeq" id="WP_224828643.1">
    <property type="nucleotide sequence ID" value="NZ_JAIVEF010000008.1"/>
</dbReference>
<dbReference type="Proteomes" id="UP001595925">
    <property type="component" value="Unassembled WGS sequence"/>
</dbReference>
<name>A0ABD5QJS8_9EURY</name>
<evidence type="ECO:0008006" key="4">
    <source>
        <dbReference type="Google" id="ProtNLM"/>
    </source>
</evidence>
<keyword evidence="3" id="KW-1185">Reference proteome</keyword>
<evidence type="ECO:0000313" key="2">
    <source>
        <dbReference type="EMBL" id="MFC4989839.1"/>
    </source>
</evidence>
<dbReference type="InterPro" id="IPR017853">
    <property type="entry name" value="GH"/>
</dbReference>
<comment type="caution">
    <text evidence="2">The sequence shown here is derived from an EMBL/GenBank/DDBJ whole genome shotgun (WGS) entry which is preliminary data.</text>
</comment>
<accession>A0ABD5QJS8</accession>
<proteinExistence type="predicted"/>
<dbReference type="AlphaFoldDB" id="A0ABD5QJS8"/>
<protein>
    <recommendedName>
        <fullName evidence="4">Family 2 glycosyl transferase</fullName>
    </recommendedName>
</protein>
<dbReference type="EMBL" id="JBHSJG010000055">
    <property type="protein sequence ID" value="MFC4989839.1"/>
    <property type="molecule type" value="Genomic_DNA"/>
</dbReference>